<protein>
    <recommendedName>
        <fullName evidence="10">Centromere protein X</fullName>
    </recommendedName>
</protein>
<evidence type="ECO:0008006" key="10">
    <source>
        <dbReference type="Google" id="ProtNLM"/>
    </source>
</evidence>
<feature type="compositionally biased region" description="Acidic residues" evidence="7">
    <location>
        <begin position="23"/>
        <end position="32"/>
    </location>
</feature>
<reference evidence="8" key="1">
    <citation type="journal article" date="2020" name="Fungal Divers.">
        <title>Resolving the Mortierellaceae phylogeny through synthesis of multi-gene phylogenetics and phylogenomics.</title>
        <authorList>
            <person name="Vandepol N."/>
            <person name="Liber J."/>
            <person name="Desiro A."/>
            <person name="Na H."/>
            <person name="Kennedy M."/>
            <person name="Barry K."/>
            <person name="Grigoriev I.V."/>
            <person name="Miller A.N."/>
            <person name="O'Donnell K."/>
            <person name="Stajich J.E."/>
            <person name="Bonito G."/>
        </authorList>
    </citation>
    <scope>NUCLEOTIDE SEQUENCE</scope>
    <source>
        <strain evidence="8">BC1065</strain>
    </source>
</reference>
<dbReference type="GO" id="GO:0003677">
    <property type="term" value="F:DNA binding"/>
    <property type="evidence" value="ECO:0007669"/>
    <property type="project" value="UniProtKB-KW"/>
</dbReference>
<gene>
    <name evidence="8" type="ORF">DFQ27_009727</name>
</gene>
<comment type="subcellular location">
    <subcellularLocation>
        <location evidence="1">Nucleus</location>
    </subcellularLocation>
</comment>
<dbReference type="AlphaFoldDB" id="A0A9P6TW83"/>
<evidence type="ECO:0000256" key="2">
    <source>
        <dbReference type="ARBA" id="ARBA00009359"/>
    </source>
</evidence>
<feature type="non-terminal residue" evidence="8">
    <location>
        <position position="1"/>
    </location>
</feature>
<comment type="similarity">
    <text evidence="2">Belongs to the CENP-X/MHF2 family.</text>
</comment>
<dbReference type="Gene3D" id="6.10.130.30">
    <property type="match status" value="1"/>
</dbReference>
<dbReference type="PANTHER" id="PTHR28680">
    <property type="entry name" value="CENTROMERE PROTEIN X"/>
    <property type="match status" value="1"/>
</dbReference>
<organism evidence="8 9">
    <name type="scientific">Actinomortierella ambigua</name>
    <dbReference type="NCBI Taxonomy" id="1343610"/>
    <lineage>
        <taxon>Eukaryota</taxon>
        <taxon>Fungi</taxon>
        <taxon>Fungi incertae sedis</taxon>
        <taxon>Mucoromycota</taxon>
        <taxon>Mortierellomycotina</taxon>
        <taxon>Mortierellomycetes</taxon>
        <taxon>Mortierellales</taxon>
        <taxon>Mortierellaceae</taxon>
        <taxon>Actinomortierella</taxon>
    </lineage>
</organism>
<comment type="caution">
    <text evidence="8">The sequence shown here is derived from an EMBL/GenBank/DDBJ whole genome shotgun (WGS) entry which is preliminary data.</text>
</comment>
<keyword evidence="3" id="KW-0227">DNA damage</keyword>
<name>A0A9P6TW83_9FUNG</name>
<evidence type="ECO:0000256" key="3">
    <source>
        <dbReference type="ARBA" id="ARBA00022763"/>
    </source>
</evidence>
<dbReference type="GO" id="GO:0071821">
    <property type="term" value="C:FANCM-MHF complex"/>
    <property type="evidence" value="ECO:0007669"/>
    <property type="project" value="TreeGrafter"/>
</dbReference>
<accession>A0A9P6TW83</accession>
<evidence type="ECO:0000256" key="6">
    <source>
        <dbReference type="ARBA" id="ARBA00023242"/>
    </source>
</evidence>
<keyword evidence="6" id="KW-0539">Nucleus</keyword>
<dbReference type="PANTHER" id="PTHR28680:SF1">
    <property type="entry name" value="CENTROMERE PROTEIN X"/>
    <property type="match status" value="1"/>
</dbReference>
<dbReference type="GO" id="GO:0031297">
    <property type="term" value="P:replication fork processing"/>
    <property type="evidence" value="ECO:0007669"/>
    <property type="project" value="TreeGrafter"/>
</dbReference>
<dbReference type="GO" id="GO:0006281">
    <property type="term" value="P:DNA repair"/>
    <property type="evidence" value="ECO:0007669"/>
    <property type="project" value="UniProtKB-KW"/>
</dbReference>
<dbReference type="OrthoDB" id="2500381at2759"/>
<evidence type="ECO:0000313" key="8">
    <source>
        <dbReference type="EMBL" id="KAG0249865.1"/>
    </source>
</evidence>
<dbReference type="Proteomes" id="UP000807716">
    <property type="component" value="Unassembled WGS sequence"/>
</dbReference>
<feature type="region of interest" description="Disordered" evidence="7">
    <location>
        <begin position="1"/>
        <end position="134"/>
    </location>
</feature>
<dbReference type="EMBL" id="JAAAJB010000928">
    <property type="protein sequence ID" value="KAG0249865.1"/>
    <property type="molecule type" value="Genomic_DNA"/>
</dbReference>
<evidence type="ECO:0000256" key="4">
    <source>
        <dbReference type="ARBA" id="ARBA00023125"/>
    </source>
</evidence>
<feature type="compositionally biased region" description="Acidic residues" evidence="7">
    <location>
        <begin position="1"/>
        <end position="11"/>
    </location>
</feature>
<evidence type="ECO:0000256" key="5">
    <source>
        <dbReference type="ARBA" id="ARBA00023204"/>
    </source>
</evidence>
<keyword evidence="4" id="KW-0238">DNA-binding</keyword>
<evidence type="ECO:0000313" key="9">
    <source>
        <dbReference type="Proteomes" id="UP000807716"/>
    </source>
</evidence>
<dbReference type="GO" id="GO:0051382">
    <property type="term" value="P:kinetochore assembly"/>
    <property type="evidence" value="ECO:0007669"/>
    <property type="project" value="InterPro"/>
</dbReference>
<dbReference type="Pfam" id="PF09415">
    <property type="entry name" value="CENP-X"/>
    <property type="match status" value="1"/>
</dbReference>
<keyword evidence="9" id="KW-1185">Reference proteome</keyword>
<sequence length="207" mass="22859">MDLSDITDSDQEAPRTRRRLISPEEDDDLDEMDLLHRQPTSTSHDNRARDALRNGGRTSTSNSNHQRAGAFRSASDLLRADARGSSTTDAVHDTSAYSSSSSSRPRVTRAPIAPAVTSAASETEDEDIDHGPTFKPETLHAIFKQVWSDPGTKAGKEALQLSAEYLRLFTVEALHRTALLQREGESEELQDEKMVLELDTLESITPQ</sequence>
<proteinExistence type="inferred from homology"/>
<evidence type="ECO:0000256" key="7">
    <source>
        <dbReference type="SAM" id="MobiDB-lite"/>
    </source>
</evidence>
<dbReference type="InterPro" id="IPR018552">
    <property type="entry name" value="CENP-X"/>
</dbReference>
<keyword evidence="5" id="KW-0234">DNA repair</keyword>
<evidence type="ECO:0000256" key="1">
    <source>
        <dbReference type="ARBA" id="ARBA00004123"/>
    </source>
</evidence>
<dbReference type="CDD" id="cd22921">
    <property type="entry name" value="HFD_CENP-X"/>
    <property type="match status" value="1"/>
</dbReference>
<feature type="compositionally biased region" description="Polar residues" evidence="7">
    <location>
        <begin position="56"/>
        <end position="66"/>
    </location>
</feature>
<dbReference type="GO" id="GO:0000712">
    <property type="term" value="P:resolution of meiotic recombination intermediates"/>
    <property type="evidence" value="ECO:0007669"/>
    <property type="project" value="TreeGrafter"/>
</dbReference>